<proteinExistence type="inferred from homology"/>
<dbReference type="Pfam" id="PF02446">
    <property type="entry name" value="Glyco_hydro_77"/>
    <property type="match status" value="1"/>
</dbReference>
<dbReference type="OrthoDB" id="9811841at2"/>
<protein>
    <recommendedName>
        <fullName evidence="4 10">4-alpha-glucanotransferase</fullName>
        <ecNumber evidence="3 10">2.4.1.25</ecNumber>
    </recommendedName>
    <alternativeName>
        <fullName evidence="8 10">Amylomaltase</fullName>
    </alternativeName>
    <alternativeName>
        <fullName evidence="9 10">Disproportionating enzyme</fullName>
    </alternativeName>
</protein>
<dbReference type="SUPFAM" id="SSF51445">
    <property type="entry name" value="(Trans)glycosidases"/>
    <property type="match status" value="1"/>
</dbReference>
<gene>
    <name evidence="11" type="ORF">WN50_13665</name>
</gene>
<dbReference type="InterPro" id="IPR017853">
    <property type="entry name" value="GH"/>
</dbReference>
<evidence type="ECO:0000256" key="3">
    <source>
        <dbReference type="ARBA" id="ARBA00012560"/>
    </source>
</evidence>
<reference evidence="11 12" key="1">
    <citation type="submission" date="2015-06" db="EMBL/GenBank/DDBJ databases">
        <title>Draft genome assembly of filamentous brackish cyanobacterium Limnoraphis robusta strain CS-951.</title>
        <authorList>
            <person name="Willis A."/>
            <person name="Parks M."/>
            <person name="Burford M.A."/>
        </authorList>
    </citation>
    <scope>NUCLEOTIDE SEQUENCE [LARGE SCALE GENOMIC DNA]</scope>
    <source>
        <strain evidence="11 12">CS-951</strain>
    </source>
</reference>
<evidence type="ECO:0000256" key="2">
    <source>
        <dbReference type="ARBA" id="ARBA00005684"/>
    </source>
</evidence>
<evidence type="ECO:0000256" key="7">
    <source>
        <dbReference type="ARBA" id="ARBA00023277"/>
    </source>
</evidence>
<dbReference type="NCBIfam" id="NF011080">
    <property type="entry name" value="PRK14508.1-3"/>
    <property type="match status" value="1"/>
</dbReference>
<sequence>MTFQRASGILLHPTCLPSPFGIGDLGQSAYEFIDFLDRSGQTLWQILPLGPTGYEHSPYIMNFSTFAGNPLLISLDQLAEQGLLNADELTPLPPSEDVTPNRVNFDRVIPHKTEFLQRAFDRFRESLSGNPNPAFESFCQETSAWLDDYALFMALLEAHDGLPWNKWDARVARREPEAMKAKSEELSDRILYHKFLQFKFFEQWRNLRRYANDKGISIIGDISIYVCHNSSDVWAQPNIFQLDPETLESAYIAGVPPDYFSETGQLWGNPVYDWDELKRTGFAWWIERFKATLAYADLVRIDHFRGFEAYWRVPAGEETAMNGEWIKAPGEEFFEAIRQGLGSLPVLAEDLGIITPEVEELRDRFEFPGMKILQFAFADTPKNPYLPHNFVQNCLVYTGTHDNDTTVGWWQQAGEPEKQHVTQYLGYSHPDEVKEIHWEFIALALKSVANQAIIPLQDLLGLDNKGRMNDPSINAGNWRWRYESSDQLTSEISDRLLHLTKLYNR</sequence>
<evidence type="ECO:0000313" key="11">
    <source>
        <dbReference type="EMBL" id="KKD37546.1"/>
    </source>
</evidence>
<dbReference type="PATRIC" id="fig|1637645.4.peg.6803"/>
<comment type="similarity">
    <text evidence="2 10">Belongs to the disproportionating enzyme family.</text>
</comment>
<dbReference type="EC" id="2.4.1.25" evidence="3 10"/>
<name>A0A0F5YFB3_9CYAN</name>
<accession>A0A0F5YFB3</accession>
<organism evidence="11 12">
    <name type="scientific">Limnoraphis robusta CS-951</name>
    <dbReference type="NCBI Taxonomy" id="1637645"/>
    <lineage>
        <taxon>Bacteria</taxon>
        <taxon>Bacillati</taxon>
        <taxon>Cyanobacteriota</taxon>
        <taxon>Cyanophyceae</taxon>
        <taxon>Oscillatoriophycideae</taxon>
        <taxon>Oscillatoriales</taxon>
        <taxon>Sirenicapillariaceae</taxon>
        <taxon>Limnoraphis</taxon>
    </lineage>
</organism>
<evidence type="ECO:0000256" key="6">
    <source>
        <dbReference type="ARBA" id="ARBA00022679"/>
    </source>
</evidence>
<keyword evidence="6 10" id="KW-0808">Transferase</keyword>
<dbReference type="PANTHER" id="PTHR32438">
    <property type="entry name" value="4-ALPHA-GLUCANOTRANSFERASE DPE1, CHLOROPLASTIC/AMYLOPLASTIC"/>
    <property type="match status" value="1"/>
</dbReference>
<evidence type="ECO:0000256" key="10">
    <source>
        <dbReference type="RuleBase" id="RU361207"/>
    </source>
</evidence>
<keyword evidence="7 10" id="KW-0119">Carbohydrate metabolism</keyword>
<dbReference type="Gene3D" id="3.20.20.80">
    <property type="entry name" value="Glycosidases"/>
    <property type="match status" value="1"/>
</dbReference>
<evidence type="ECO:0000256" key="4">
    <source>
        <dbReference type="ARBA" id="ARBA00020295"/>
    </source>
</evidence>
<comment type="catalytic activity">
    <reaction evidence="1 10">
        <text>Transfers a segment of a (1-&gt;4)-alpha-D-glucan to a new position in an acceptor, which may be glucose or a (1-&gt;4)-alpha-D-glucan.</text>
        <dbReference type="EC" id="2.4.1.25"/>
    </reaction>
</comment>
<dbReference type="GO" id="GO:0005975">
    <property type="term" value="P:carbohydrate metabolic process"/>
    <property type="evidence" value="ECO:0007669"/>
    <property type="project" value="InterPro"/>
</dbReference>
<evidence type="ECO:0000256" key="8">
    <source>
        <dbReference type="ARBA" id="ARBA00031423"/>
    </source>
</evidence>
<evidence type="ECO:0000256" key="9">
    <source>
        <dbReference type="ARBA" id="ARBA00031501"/>
    </source>
</evidence>
<evidence type="ECO:0000256" key="5">
    <source>
        <dbReference type="ARBA" id="ARBA00022676"/>
    </source>
</evidence>
<evidence type="ECO:0000313" key="12">
    <source>
        <dbReference type="Proteomes" id="UP000033607"/>
    </source>
</evidence>
<dbReference type="InterPro" id="IPR003385">
    <property type="entry name" value="Glyco_hydro_77"/>
</dbReference>
<dbReference type="AlphaFoldDB" id="A0A0F5YFB3"/>
<evidence type="ECO:0000256" key="1">
    <source>
        <dbReference type="ARBA" id="ARBA00000439"/>
    </source>
</evidence>
<dbReference type="NCBIfam" id="NF011079">
    <property type="entry name" value="PRK14508.1-2"/>
    <property type="match status" value="1"/>
</dbReference>
<dbReference type="NCBIfam" id="TIGR00217">
    <property type="entry name" value="malQ"/>
    <property type="match status" value="1"/>
</dbReference>
<dbReference type="RefSeq" id="WP_046279106.1">
    <property type="nucleotide sequence ID" value="NZ_LATL02000347.1"/>
</dbReference>
<dbReference type="Proteomes" id="UP000033607">
    <property type="component" value="Unassembled WGS sequence"/>
</dbReference>
<keyword evidence="5 10" id="KW-0328">Glycosyltransferase</keyword>
<dbReference type="EMBL" id="LATL02000347">
    <property type="protein sequence ID" value="KKD37546.1"/>
    <property type="molecule type" value="Genomic_DNA"/>
</dbReference>
<comment type="caution">
    <text evidence="11">The sequence shown here is derived from an EMBL/GenBank/DDBJ whole genome shotgun (WGS) entry which is preliminary data.</text>
</comment>
<dbReference type="PANTHER" id="PTHR32438:SF5">
    <property type="entry name" value="4-ALPHA-GLUCANOTRANSFERASE DPE1, CHLOROPLASTIC_AMYLOPLASTIC"/>
    <property type="match status" value="1"/>
</dbReference>
<dbReference type="GO" id="GO:0004134">
    <property type="term" value="F:4-alpha-glucanotransferase activity"/>
    <property type="evidence" value="ECO:0007669"/>
    <property type="project" value="UniProtKB-EC"/>
</dbReference>